<evidence type="ECO:0000256" key="1">
    <source>
        <dbReference type="ARBA" id="ARBA00022679"/>
    </source>
</evidence>
<protein>
    <submittedName>
        <fullName evidence="3">Glycosyltransferase family 4 protein</fullName>
    </submittedName>
</protein>
<dbReference type="CDD" id="cd03809">
    <property type="entry name" value="GT4_MtfB-like"/>
    <property type="match status" value="1"/>
</dbReference>
<dbReference type="EMBL" id="JBGORX010000007">
    <property type="protein sequence ID" value="MFJ1269613.1"/>
    <property type="molecule type" value="Genomic_DNA"/>
</dbReference>
<dbReference type="InterPro" id="IPR001296">
    <property type="entry name" value="Glyco_trans_1"/>
</dbReference>
<proteinExistence type="predicted"/>
<reference evidence="3 4" key="1">
    <citation type="submission" date="2024-08" db="EMBL/GenBank/DDBJ databases">
        <title>Draft Genome Sequence of Legionella lytica strain DSB2004, Isolated From a Fire Sprinkler System.</title>
        <authorList>
            <person name="Everhart A.D."/>
            <person name="Kidane D.T."/>
            <person name="Farone A.L."/>
            <person name="Farone M.B."/>
        </authorList>
    </citation>
    <scope>NUCLEOTIDE SEQUENCE [LARGE SCALE GENOMIC DNA]</scope>
    <source>
        <strain evidence="3 4">DSB2004</strain>
    </source>
</reference>
<keyword evidence="4" id="KW-1185">Reference proteome</keyword>
<comment type="caution">
    <text evidence="3">The sequence shown here is derived from an EMBL/GenBank/DDBJ whole genome shotgun (WGS) entry which is preliminary data.</text>
</comment>
<dbReference type="SUPFAM" id="SSF53756">
    <property type="entry name" value="UDP-Glycosyltransferase/glycogen phosphorylase"/>
    <property type="match status" value="1"/>
</dbReference>
<dbReference type="Gene3D" id="3.40.50.2000">
    <property type="entry name" value="Glycogen Phosphorylase B"/>
    <property type="match status" value="1"/>
</dbReference>
<feature type="domain" description="Glycosyl transferase family 1" evidence="2">
    <location>
        <begin position="313"/>
        <end position="462"/>
    </location>
</feature>
<gene>
    <name evidence="3" type="ORF">ACD661_13685</name>
</gene>
<accession>A0ABW8DA75</accession>
<evidence type="ECO:0000313" key="3">
    <source>
        <dbReference type="EMBL" id="MFJ1269613.1"/>
    </source>
</evidence>
<name>A0ABW8DA75_9GAMM</name>
<sequence length="506" mass="57337">MDDTRMKLLIDMRAAAEGFAGIPQEARLIANGLQKIDFLEVDGFLELPYLSAERVKSAVPAESANYHSRIVAALSEKKNTAPSKYFLWRRLKKIWANASMYLIVMRPLAQIKLIAFNAQLFPDFIWRSLFAKTLPASERKLAVTMNYKISPVSRAVLYFKGLKKNKYPIFNTKKHDVFISHMPFPGKVSKDTSLVIRYYDSIPIFMSHTIENTLNHQRMFFSALSSNVKSGAWFVCISETVRQELIQLFPEIEARSSTIHCMISEHYFCEDSLPARTADIIRAYSTHFDAKTGVDIVPPFTSLEAKEAFYSRTLSPHKVNYLLIVSTIEPRKNHLCLLNAWKVLRETVDPSLKLIMVGHIGWNYASILDAFKIWIEKGDLFLLSAVPAAELRVLYRHAIATVCPSFSEGFDYSGVESMSSGGLTVASDIAVHREIYGDAAFYFDPYNADNLVSVLSSLLDSQSELFSQVELMRHRGLDVASRYLPGNILPQWESVIMKIRSQSLVN</sequence>
<dbReference type="Pfam" id="PF00534">
    <property type="entry name" value="Glycos_transf_1"/>
    <property type="match status" value="1"/>
</dbReference>
<dbReference type="Proteomes" id="UP001615550">
    <property type="component" value="Unassembled WGS sequence"/>
</dbReference>
<dbReference type="PANTHER" id="PTHR46401:SF2">
    <property type="entry name" value="GLYCOSYLTRANSFERASE WBBK-RELATED"/>
    <property type="match status" value="1"/>
</dbReference>
<evidence type="ECO:0000259" key="2">
    <source>
        <dbReference type="Pfam" id="PF00534"/>
    </source>
</evidence>
<evidence type="ECO:0000313" key="4">
    <source>
        <dbReference type="Proteomes" id="UP001615550"/>
    </source>
</evidence>
<organism evidence="3 4">
    <name type="scientific">Legionella lytica</name>
    <dbReference type="NCBI Taxonomy" id="96232"/>
    <lineage>
        <taxon>Bacteria</taxon>
        <taxon>Pseudomonadati</taxon>
        <taxon>Pseudomonadota</taxon>
        <taxon>Gammaproteobacteria</taxon>
        <taxon>Legionellales</taxon>
        <taxon>Legionellaceae</taxon>
        <taxon>Legionella</taxon>
    </lineage>
</organism>
<keyword evidence="1" id="KW-0808">Transferase</keyword>
<dbReference type="RefSeq" id="WP_400188427.1">
    <property type="nucleotide sequence ID" value="NZ_JBGORX010000007.1"/>
</dbReference>
<dbReference type="PANTHER" id="PTHR46401">
    <property type="entry name" value="GLYCOSYLTRANSFERASE WBBK-RELATED"/>
    <property type="match status" value="1"/>
</dbReference>